<feature type="signal peptide" evidence="2">
    <location>
        <begin position="1"/>
        <end position="28"/>
    </location>
</feature>
<keyword evidence="2" id="KW-0732">Signal</keyword>
<feature type="compositionally biased region" description="Polar residues" evidence="1">
    <location>
        <begin position="274"/>
        <end position="288"/>
    </location>
</feature>
<keyword evidence="4" id="KW-1185">Reference proteome</keyword>
<feature type="region of interest" description="Disordered" evidence="1">
    <location>
        <begin position="27"/>
        <end position="53"/>
    </location>
</feature>
<evidence type="ECO:0000256" key="2">
    <source>
        <dbReference type="SAM" id="SignalP"/>
    </source>
</evidence>
<dbReference type="AlphaFoldDB" id="A0A926D7S5"/>
<evidence type="ECO:0000313" key="4">
    <source>
        <dbReference type="Proteomes" id="UP000651482"/>
    </source>
</evidence>
<comment type="caution">
    <text evidence="3">The sequence shown here is derived from an EMBL/GenBank/DDBJ whole genome shotgun (WGS) entry which is preliminary data.</text>
</comment>
<reference evidence="3" key="1">
    <citation type="submission" date="2020-08" db="EMBL/GenBank/DDBJ databases">
        <title>Genome public.</title>
        <authorList>
            <person name="Liu C."/>
            <person name="Sun Q."/>
        </authorList>
    </citation>
    <scope>NUCLEOTIDE SEQUENCE</scope>
    <source>
        <strain evidence="3">NSJ-40</strain>
    </source>
</reference>
<sequence length="637" mass="64283">MKWNRIPATCLAALLLFAGCSTEPSAQAENEDAAGSTSISSNLETESLDSEDPETIDATIRLTGESATVEGNGVSVAGSVITITQAGTYRVSGTLTDGQLLVNADKESKVRLIFDGVEITCLDSAPLYIQKADQVILTLASGSENVLTDGETYVYADAEAEEPNAAIFSKDDLTINGEGALTVYANFNNGIQCKDDLEISGGTISVTAAHNGIKGKDSVTIRDAGISVSAGGDGIQSDQDEDAEKGYVRIESGTVSVEAEEDGIQAETTLQIEGGTISVTSGGASNGRTHTESFEMPGMRTTEETSDETSTVSQKGIKAGSAVVISGGTMTIDAADDAVHANGTVEIQGGTLELSTGDDGIHADSSVAIRGGEITVSESYEGIVGAQITISGGNIAVTASDDGLNAADGSGTGWPGQTASGDFCITISGGTTVVYADGDGIDSNGDIVMTDGTLLIHGPTDNGNGAIDYEGTFALDGGTLIAAGSSGMLQTPGSGSSQYTASILFASAQAAGSPVSISSADGEREIIFTPSKQYTSLIISTPELQEGTTYTVKTGGTVSDAGNGGLGGVYSGGSEYLSAVLSETVTQFAPDGVSAGGIGGMPEMGGQMQEPPGGFTGETPEFDGQAPNGFGGERPEV</sequence>
<feature type="compositionally biased region" description="Polar residues" evidence="1">
    <location>
        <begin position="35"/>
        <end position="45"/>
    </location>
</feature>
<feature type="region of interest" description="Disordered" evidence="1">
    <location>
        <begin position="274"/>
        <end position="294"/>
    </location>
</feature>
<evidence type="ECO:0000313" key="3">
    <source>
        <dbReference type="EMBL" id="MBC8533266.1"/>
    </source>
</evidence>
<name>A0A926D7S5_9FIRM</name>
<dbReference type="Proteomes" id="UP000651482">
    <property type="component" value="Unassembled WGS sequence"/>
</dbReference>
<dbReference type="Pfam" id="PF14262">
    <property type="entry name" value="Cthe_2159"/>
    <property type="match status" value="1"/>
</dbReference>
<feature type="chain" id="PRO_5037158583" evidence="2">
    <location>
        <begin position="29"/>
        <end position="637"/>
    </location>
</feature>
<dbReference type="EMBL" id="JACRSN010000005">
    <property type="protein sequence ID" value="MBC8533266.1"/>
    <property type="molecule type" value="Genomic_DNA"/>
</dbReference>
<gene>
    <name evidence="3" type="ORF">IAG03_04465</name>
</gene>
<dbReference type="RefSeq" id="WP_249318613.1">
    <property type="nucleotide sequence ID" value="NZ_JACRSN010000005.1"/>
</dbReference>
<dbReference type="InterPro" id="IPR025584">
    <property type="entry name" value="Cthe_2159"/>
</dbReference>
<evidence type="ECO:0000256" key="1">
    <source>
        <dbReference type="SAM" id="MobiDB-lite"/>
    </source>
</evidence>
<dbReference type="PROSITE" id="PS51257">
    <property type="entry name" value="PROKAR_LIPOPROTEIN"/>
    <property type="match status" value="1"/>
</dbReference>
<accession>A0A926D7S5</accession>
<organism evidence="3 4">
    <name type="scientific">Yeguia hominis</name>
    <dbReference type="NCBI Taxonomy" id="2763662"/>
    <lineage>
        <taxon>Bacteria</taxon>
        <taxon>Bacillati</taxon>
        <taxon>Bacillota</taxon>
        <taxon>Clostridia</taxon>
        <taxon>Eubacteriales</taxon>
        <taxon>Yeguiaceae</taxon>
        <taxon>Yeguia</taxon>
    </lineage>
</organism>
<protein>
    <submittedName>
        <fullName evidence="3">Carbohydrate-binding domain-containing protein</fullName>
    </submittedName>
</protein>
<proteinExistence type="predicted"/>
<feature type="region of interest" description="Disordered" evidence="1">
    <location>
        <begin position="607"/>
        <end position="637"/>
    </location>
</feature>